<sequence>MFLYKRNLDLLGEIVCREKKLFALAKEIKSLRVELEGSINELTLLKSELRVFENTYSAQLQKFFQNELVSECFDYAIIIGGVSFLAA</sequence>
<evidence type="ECO:0000313" key="2">
    <source>
        <dbReference type="Proteomes" id="UP000218113"/>
    </source>
</evidence>
<dbReference type="EMBL" id="NVSR01000163">
    <property type="protein sequence ID" value="PCI22321.1"/>
    <property type="molecule type" value="Genomic_DNA"/>
</dbReference>
<reference evidence="2" key="1">
    <citation type="submission" date="2017-08" db="EMBL/GenBank/DDBJ databases">
        <title>A dynamic microbial community with high functional redundancy inhabits the cold, oxic subseafloor aquifer.</title>
        <authorList>
            <person name="Tully B.J."/>
            <person name="Wheat C.G."/>
            <person name="Glazer B.T."/>
            <person name="Huber J.A."/>
        </authorList>
    </citation>
    <scope>NUCLEOTIDE SEQUENCE [LARGE SCALE GENOMIC DNA]</scope>
</reference>
<organism evidence="1 2">
    <name type="scientific">SAR324 cluster bacterium</name>
    <dbReference type="NCBI Taxonomy" id="2024889"/>
    <lineage>
        <taxon>Bacteria</taxon>
        <taxon>Deltaproteobacteria</taxon>
        <taxon>SAR324 cluster</taxon>
    </lineage>
</organism>
<gene>
    <name evidence="1" type="ORF">COB67_13455</name>
</gene>
<comment type="caution">
    <text evidence="1">The sequence shown here is derived from an EMBL/GenBank/DDBJ whole genome shotgun (WGS) entry which is preliminary data.</text>
</comment>
<protein>
    <submittedName>
        <fullName evidence="1">Uncharacterized protein</fullName>
    </submittedName>
</protein>
<proteinExistence type="predicted"/>
<accession>A0A2A4SML0</accession>
<dbReference type="AlphaFoldDB" id="A0A2A4SML0"/>
<dbReference type="Proteomes" id="UP000218113">
    <property type="component" value="Unassembled WGS sequence"/>
</dbReference>
<evidence type="ECO:0000313" key="1">
    <source>
        <dbReference type="EMBL" id="PCI22321.1"/>
    </source>
</evidence>
<name>A0A2A4SML0_9DELT</name>